<gene>
    <name evidence="12" type="ORF">EZJ19_04690</name>
</gene>
<evidence type="ECO:0000256" key="5">
    <source>
        <dbReference type="ARBA" id="ARBA00013013"/>
    </source>
</evidence>
<keyword evidence="6" id="KW-0816">Tricarboxylic acid cycle</keyword>
<dbReference type="PANTHER" id="PTHR43504:SF1">
    <property type="entry name" value="ISOCITRATE DEHYDROGENASE [NADP]"/>
    <property type="match status" value="1"/>
</dbReference>
<evidence type="ECO:0000256" key="9">
    <source>
        <dbReference type="ARBA" id="ARBA00022857"/>
    </source>
</evidence>
<comment type="cofactor">
    <cofactor evidence="2">
        <name>Mg(2+)</name>
        <dbReference type="ChEBI" id="CHEBI:18420"/>
    </cofactor>
</comment>
<dbReference type="PANTHER" id="PTHR43504">
    <property type="entry name" value="ISOCITRATE DEHYDROGENASE [NADP]"/>
    <property type="match status" value="1"/>
</dbReference>
<keyword evidence="10 12" id="KW-0560">Oxidoreductase</keyword>
<keyword evidence="11" id="KW-0464">Manganese</keyword>
<comment type="caution">
    <text evidence="12">The sequence shown here is derived from an EMBL/GenBank/DDBJ whole genome shotgun (WGS) entry which is preliminary data.</text>
</comment>
<evidence type="ECO:0000256" key="8">
    <source>
        <dbReference type="ARBA" id="ARBA00022842"/>
    </source>
</evidence>
<evidence type="ECO:0000256" key="11">
    <source>
        <dbReference type="ARBA" id="ARBA00023211"/>
    </source>
</evidence>
<dbReference type="EC" id="1.1.1.42" evidence="5"/>
<evidence type="ECO:0000256" key="6">
    <source>
        <dbReference type="ARBA" id="ARBA00022532"/>
    </source>
</evidence>
<accession>A0A4R1BID5</accession>
<protein>
    <recommendedName>
        <fullName evidence="5">isocitrate dehydrogenase (NADP(+))</fullName>
        <ecNumber evidence="5">1.1.1.42</ecNumber>
    </recommendedName>
</protein>
<evidence type="ECO:0000256" key="1">
    <source>
        <dbReference type="ARBA" id="ARBA00001936"/>
    </source>
</evidence>
<dbReference type="InterPro" id="IPR004439">
    <property type="entry name" value="Isocitrate_DH_NADP_dimer_prok"/>
</dbReference>
<evidence type="ECO:0000256" key="4">
    <source>
        <dbReference type="ARBA" id="ARBA00011738"/>
    </source>
</evidence>
<evidence type="ECO:0000256" key="10">
    <source>
        <dbReference type="ARBA" id="ARBA00023002"/>
    </source>
</evidence>
<keyword evidence="9" id="KW-0521">NADP</keyword>
<name>A0A4R1BID5_9PROT</name>
<sequence>MTTRIQVPAQGEKITVNADFSLNVPNRPIIPFIEGDGTGVDITPVMRQVLDAAVAKAYGG</sequence>
<evidence type="ECO:0000256" key="2">
    <source>
        <dbReference type="ARBA" id="ARBA00001946"/>
    </source>
</evidence>
<evidence type="ECO:0000256" key="3">
    <source>
        <dbReference type="ARBA" id="ARBA00007769"/>
    </source>
</evidence>
<comment type="similarity">
    <text evidence="3">Belongs to the isocitrate and isopropylmalate dehydrogenases family.</text>
</comment>
<feature type="non-terminal residue" evidence="12">
    <location>
        <position position="60"/>
    </location>
</feature>
<evidence type="ECO:0000313" key="12">
    <source>
        <dbReference type="EMBL" id="TCJ17004.1"/>
    </source>
</evidence>
<dbReference type="GO" id="GO:0006099">
    <property type="term" value="P:tricarboxylic acid cycle"/>
    <property type="evidence" value="ECO:0007669"/>
    <property type="project" value="UniProtKB-KW"/>
</dbReference>
<comment type="cofactor">
    <cofactor evidence="1">
        <name>Mn(2+)</name>
        <dbReference type="ChEBI" id="CHEBI:29035"/>
    </cofactor>
</comment>
<comment type="subunit">
    <text evidence="4">Homodimer.</text>
</comment>
<dbReference type="Gene3D" id="3.40.718.10">
    <property type="entry name" value="Isopropylmalate Dehydrogenase"/>
    <property type="match status" value="1"/>
</dbReference>
<keyword evidence="7" id="KW-0479">Metal-binding</keyword>
<keyword evidence="8" id="KW-0460">Magnesium</keyword>
<evidence type="ECO:0000313" key="13">
    <source>
        <dbReference type="Proteomes" id="UP000295443"/>
    </source>
</evidence>
<evidence type="ECO:0000256" key="7">
    <source>
        <dbReference type="ARBA" id="ARBA00022723"/>
    </source>
</evidence>
<dbReference type="GO" id="GO:0046872">
    <property type="term" value="F:metal ion binding"/>
    <property type="evidence" value="ECO:0007669"/>
    <property type="project" value="UniProtKB-KW"/>
</dbReference>
<dbReference type="Proteomes" id="UP000295443">
    <property type="component" value="Unassembled WGS sequence"/>
</dbReference>
<reference evidence="12 13" key="1">
    <citation type="submission" date="2019-03" db="EMBL/GenBank/DDBJ databases">
        <title>Genome sequence of Thiobacillaceae bacterium LSR1, a sulfur-oxidizing bacterium isolated from freshwater sediment.</title>
        <authorList>
            <person name="Li S."/>
        </authorList>
    </citation>
    <scope>NUCLEOTIDE SEQUENCE [LARGE SCALE GENOMIC DNA]</scope>
    <source>
        <strain evidence="12 13">LSR1</strain>
    </source>
</reference>
<dbReference type="AlphaFoldDB" id="A0A4R1BID5"/>
<organism evidence="12 13">
    <name type="scientific">Parasulfuritortus cantonensis</name>
    <dbReference type="NCBI Taxonomy" id="2528202"/>
    <lineage>
        <taxon>Bacteria</taxon>
        <taxon>Pseudomonadati</taxon>
        <taxon>Pseudomonadota</taxon>
        <taxon>Betaproteobacteria</taxon>
        <taxon>Nitrosomonadales</taxon>
        <taxon>Thiobacillaceae</taxon>
        <taxon>Parasulfuritortus</taxon>
    </lineage>
</organism>
<dbReference type="GO" id="GO:0004450">
    <property type="term" value="F:isocitrate dehydrogenase (NADP+) activity"/>
    <property type="evidence" value="ECO:0007669"/>
    <property type="project" value="UniProtKB-EC"/>
</dbReference>
<dbReference type="SUPFAM" id="SSF53659">
    <property type="entry name" value="Isocitrate/Isopropylmalate dehydrogenase-like"/>
    <property type="match status" value="1"/>
</dbReference>
<proteinExistence type="inferred from homology"/>
<keyword evidence="13" id="KW-1185">Reference proteome</keyword>
<dbReference type="EMBL" id="SJZB01000015">
    <property type="protein sequence ID" value="TCJ17004.1"/>
    <property type="molecule type" value="Genomic_DNA"/>
</dbReference>